<comment type="subunit">
    <text evidence="7">Monomer.</text>
</comment>
<dbReference type="HAMAP" id="MF_00235">
    <property type="entry name" value="Adenylate_kinase_Adk"/>
    <property type="match status" value="1"/>
</dbReference>
<dbReference type="Pfam" id="PF00406">
    <property type="entry name" value="ADK"/>
    <property type="match status" value="1"/>
</dbReference>
<evidence type="ECO:0000256" key="3">
    <source>
        <dbReference type="ARBA" id="ARBA00022741"/>
    </source>
</evidence>
<dbReference type="InterPro" id="IPR007862">
    <property type="entry name" value="Adenylate_kinase_lid-dom"/>
</dbReference>
<dbReference type="NCBIfam" id="TIGR01351">
    <property type="entry name" value="adk"/>
    <property type="match status" value="1"/>
</dbReference>
<dbReference type="GO" id="GO:0046899">
    <property type="term" value="F:nucleoside triphosphate adenylate kinase activity"/>
    <property type="evidence" value="ECO:0007669"/>
    <property type="project" value="UniProtKB-UniRule"/>
</dbReference>
<evidence type="ECO:0000256" key="1">
    <source>
        <dbReference type="ARBA" id="ARBA00004305"/>
    </source>
</evidence>
<dbReference type="CDD" id="cd01428">
    <property type="entry name" value="ADK"/>
    <property type="match status" value="1"/>
</dbReference>
<feature type="binding site" evidence="7">
    <location>
        <begin position="101"/>
        <end position="103"/>
    </location>
    <ligand>
        <name>AMP</name>
        <dbReference type="ChEBI" id="CHEBI:456215"/>
    </ligand>
</feature>
<accession>A0A7S1VV41</accession>
<dbReference type="GO" id="GO:0005759">
    <property type="term" value="C:mitochondrial matrix"/>
    <property type="evidence" value="ECO:0007669"/>
    <property type="project" value="UniProtKB-SubCell"/>
</dbReference>
<dbReference type="InterPro" id="IPR027417">
    <property type="entry name" value="P-loop_NTPase"/>
</dbReference>
<dbReference type="SUPFAM" id="SSF52540">
    <property type="entry name" value="P-loop containing nucleoside triphosphate hydrolases"/>
    <property type="match status" value="1"/>
</dbReference>
<evidence type="ECO:0000256" key="7">
    <source>
        <dbReference type="HAMAP-Rule" id="MF_03169"/>
    </source>
</evidence>
<reference evidence="9" key="1">
    <citation type="submission" date="2021-01" db="EMBL/GenBank/DDBJ databases">
        <authorList>
            <person name="Corre E."/>
            <person name="Pelletier E."/>
            <person name="Niang G."/>
            <person name="Scheremetjew M."/>
            <person name="Finn R."/>
            <person name="Kale V."/>
            <person name="Holt S."/>
            <person name="Cochrane G."/>
            <person name="Meng A."/>
            <person name="Brown T."/>
            <person name="Cohen L."/>
        </authorList>
    </citation>
    <scope>NUCLEOTIDE SEQUENCE</scope>
    <source>
        <strain evidence="9">CCMP 410</strain>
    </source>
</reference>
<feature type="binding site" evidence="7">
    <location>
        <position position="240"/>
    </location>
    <ligand>
        <name>GTP</name>
        <dbReference type="ChEBI" id="CHEBI:37565"/>
    </ligand>
</feature>
<dbReference type="AlphaFoldDB" id="A0A7S1VV41"/>
<feature type="binding site" evidence="7">
    <location>
        <position position="200"/>
    </location>
    <ligand>
        <name>AMP</name>
        <dbReference type="ChEBI" id="CHEBI:456215"/>
    </ligand>
</feature>
<comment type="subcellular location">
    <subcellularLocation>
        <location evidence="1 7">Mitochondrion matrix</location>
    </subcellularLocation>
</comment>
<dbReference type="PROSITE" id="PS00113">
    <property type="entry name" value="ADENYLATE_KINASE"/>
    <property type="match status" value="1"/>
</dbReference>
<dbReference type="HAMAP" id="MF_03169">
    <property type="entry name" value="Adenylate_kinase_AK3"/>
    <property type="match status" value="1"/>
</dbReference>
<feature type="binding site" evidence="7">
    <location>
        <position position="211"/>
    </location>
    <ligand>
        <name>AMP</name>
        <dbReference type="ChEBI" id="CHEBI:456215"/>
    </ligand>
</feature>
<keyword evidence="4 7" id="KW-0418">Kinase</keyword>
<sequence length="256" mass="28388">MLRVVASSVSCRVAPTTRATAFRHIRQCGFMSTLPVQEPSEDSRFVLILGKPGGGKGTVSGKILEDFPKLHHISTGDLLRQHVLDETSLGMEAKSFMDDGKLVPDALMIDLVMTEATPTVEEGRSLLLDGFPRTIDQAKALDRVVNVDLVINLNIPTDTIVERIADRWIHPGSGRVYNYSYKPPKEHGKDDVTGEALVQRDDDQPHKVRTRLQAYETVTAPLVGYYADKGVLETFSGTESDVIYPMVKVWLQDKIV</sequence>
<feature type="domain" description="Adenylate kinase active site lid" evidence="8">
    <location>
        <begin position="167"/>
        <end position="202"/>
    </location>
</feature>
<dbReference type="Gene3D" id="3.40.50.300">
    <property type="entry name" value="P-loop containing nucleotide triphosphate hydrolases"/>
    <property type="match status" value="1"/>
</dbReference>
<feature type="region of interest" description="LID" evidence="7">
    <location>
        <begin position="166"/>
        <end position="203"/>
    </location>
</feature>
<keyword evidence="2 7" id="KW-0808">Transferase</keyword>
<feature type="binding site" evidence="7">
    <location>
        <position position="137"/>
    </location>
    <ligand>
        <name>AMP</name>
        <dbReference type="ChEBI" id="CHEBI:456215"/>
    </ligand>
</feature>
<proteinExistence type="inferred from homology"/>
<dbReference type="GO" id="GO:0004017">
    <property type="term" value="F:AMP kinase activity"/>
    <property type="evidence" value="ECO:0007669"/>
    <property type="project" value="InterPro"/>
</dbReference>
<comment type="function">
    <text evidence="7">Involved in maintaining the homeostasis of cellular nucleotides by catalyzing the interconversion of nucleoside phosphates. Has GTP:AMP phosphotransferase and ITP:AMP phosphotransferase activities.</text>
</comment>
<feature type="binding site" evidence="7">
    <location>
        <begin position="53"/>
        <end position="58"/>
    </location>
    <ligand>
        <name>GTP</name>
        <dbReference type="ChEBI" id="CHEBI:37565"/>
    </ligand>
</feature>
<evidence type="ECO:0000256" key="4">
    <source>
        <dbReference type="ARBA" id="ARBA00022777"/>
    </source>
</evidence>
<dbReference type="GO" id="GO:0046033">
    <property type="term" value="P:AMP metabolic process"/>
    <property type="evidence" value="ECO:0007669"/>
    <property type="project" value="UniProtKB-UniRule"/>
</dbReference>
<dbReference type="EMBL" id="HBGK01050601">
    <property type="protein sequence ID" value="CAD9310679.1"/>
    <property type="molecule type" value="Transcribed_RNA"/>
</dbReference>
<dbReference type="EC" id="2.7.4.10" evidence="7"/>
<comment type="similarity">
    <text evidence="7">Belongs to the adenylate kinase family. AK3 subfamily.</text>
</comment>
<evidence type="ECO:0000256" key="5">
    <source>
        <dbReference type="ARBA" id="ARBA00023128"/>
    </source>
</evidence>
<dbReference type="PANTHER" id="PTHR23359">
    <property type="entry name" value="NUCLEOTIDE KINASE"/>
    <property type="match status" value="1"/>
</dbReference>
<dbReference type="InterPro" id="IPR036193">
    <property type="entry name" value="ADK_active_lid_dom_sf"/>
</dbReference>
<organism evidence="9">
    <name type="scientific">Grammatophora oceanica</name>
    <dbReference type="NCBI Taxonomy" id="210454"/>
    <lineage>
        <taxon>Eukaryota</taxon>
        <taxon>Sar</taxon>
        <taxon>Stramenopiles</taxon>
        <taxon>Ochrophyta</taxon>
        <taxon>Bacillariophyta</taxon>
        <taxon>Fragilariophyceae</taxon>
        <taxon>Fragilariophycidae</taxon>
        <taxon>Rhabdonematales</taxon>
        <taxon>Grammatophoraceae</taxon>
        <taxon>Grammatophora</taxon>
    </lineage>
</organism>
<dbReference type="GO" id="GO:0046039">
    <property type="term" value="P:GTP metabolic process"/>
    <property type="evidence" value="ECO:0007669"/>
    <property type="project" value="UniProtKB-UniRule"/>
</dbReference>
<dbReference type="SUPFAM" id="SSF57774">
    <property type="entry name" value="Microbial and mitochondrial ADK, insert 'zinc finger' domain"/>
    <property type="match status" value="1"/>
</dbReference>
<feature type="binding site" evidence="7">
    <location>
        <position position="80"/>
    </location>
    <ligand>
        <name>AMP</name>
        <dbReference type="ChEBI" id="CHEBI:456215"/>
    </ligand>
</feature>
<evidence type="ECO:0000256" key="2">
    <source>
        <dbReference type="ARBA" id="ARBA00022679"/>
    </source>
</evidence>
<keyword evidence="3 7" id="KW-0547">Nucleotide-binding</keyword>
<keyword evidence="6 7" id="KW-0342">GTP-binding</keyword>
<gene>
    <name evidence="9" type="ORF">GOCE00092_LOCUS26642</name>
</gene>
<dbReference type="GO" id="GO:0006172">
    <property type="term" value="P:ADP biosynthetic process"/>
    <property type="evidence" value="ECO:0007669"/>
    <property type="project" value="UniProtKB-UniRule"/>
</dbReference>
<dbReference type="InterPro" id="IPR028586">
    <property type="entry name" value="AK3/Ak4_mitochondrial"/>
</dbReference>
<dbReference type="GO" id="GO:0005525">
    <property type="term" value="F:GTP binding"/>
    <property type="evidence" value="ECO:0007669"/>
    <property type="project" value="UniProtKB-KW"/>
</dbReference>
<dbReference type="GO" id="GO:0046041">
    <property type="term" value="P:ITP metabolic process"/>
    <property type="evidence" value="ECO:0007669"/>
    <property type="project" value="UniProtKB-UniRule"/>
</dbReference>
<name>A0A7S1VV41_9STRA</name>
<dbReference type="Pfam" id="PF05191">
    <property type="entry name" value="ADK_lid"/>
    <property type="match status" value="1"/>
</dbReference>
<protein>
    <recommendedName>
        <fullName evidence="7">GTP:AMP phosphotransferase, mitochondrial</fullName>
        <ecNumber evidence="7">2.7.4.10</ecNumber>
    </recommendedName>
    <alternativeName>
        <fullName evidence="7">Adenylate kinase 3</fullName>
        <shortName evidence="7">AK 3</shortName>
    </alternativeName>
</protein>
<keyword evidence="5 7" id="KW-0496">Mitochondrion</keyword>
<feature type="binding site" evidence="7">
    <location>
        <position position="75"/>
    </location>
    <ligand>
        <name>AMP</name>
        <dbReference type="ChEBI" id="CHEBI:456215"/>
    </ligand>
</feature>
<feature type="binding site" evidence="7">
    <location>
        <begin position="130"/>
        <end position="133"/>
    </location>
    <ligand>
        <name>AMP</name>
        <dbReference type="ChEBI" id="CHEBI:456215"/>
    </ligand>
</feature>
<evidence type="ECO:0000256" key="6">
    <source>
        <dbReference type="ARBA" id="ARBA00023134"/>
    </source>
</evidence>
<feature type="region of interest" description="NMPbind" evidence="7">
    <location>
        <begin position="74"/>
        <end position="103"/>
    </location>
</feature>
<dbReference type="GO" id="GO:0005524">
    <property type="term" value="F:ATP binding"/>
    <property type="evidence" value="ECO:0007669"/>
    <property type="project" value="InterPro"/>
</dbReference>
<dbReference type="InterPro" id="IPR006259">
    <property type="entry name" value="Adenyl_kin_sub"/>
</dbReference>
<evidence type="ECO:0000313" key="9">
    <source>
        <dbReference type="EMBL" id="CAD9310679.1"/>
    </source>
</evidence>
<dbReference type="InterPro" id="IPR033690">
    <property type="entry name" value="Adenylat_kinase_CS"/>
</dbReference>
<dbReference type="FunFam" id="3.40.50.300:FF:000106">
    <property type="entry name" value="Adenylate kinase mitochondrial"/>
    <property type="match status" value="1"/>
</dbReference>
<comment type="catalytic activity">
    <reaction evidence="7">
        <text>a ribonucleoside 5'-triphosphate + AMP = a ribonucleoside 5'-diphosphate + ADP</text>
        <dbReference type="Rhea" id="RHEA:13749"/>
        <dbReference type="ChEBI" id="CHEBI:57930"/>
        <dbReference type="ChEBI" id="CHEBI:61557"/>
        <dbReference type="ChEBI" id="CHEBI:456215"/>
        <dbReference type="ChEBI" id="CHEBI:456216"/>
        <dbReference type="EC" id="2.7.4.10"/>
    </reaction>
</comment>
<feature type="binding site" evidence="7">
    <location>
        <position position="167"/>
    </location>
    <ligand>
        <name>GTP</name>
        <dbReference type="ChEBI" id="CHEBI:37565"/>
    </ligand>
</feature>
<dbReference type="PRINTS" id="PR00094">
    <property type="entry name" value="ADENYLTKNASE"/>
</dbReference>
<feature type="binding site" evidence="7">
    <location>
        <begin position="176"/>
        <end position="177"/>
    </location>
    <ligand>
        <name>GTP</name>
        <dbReference type="ChEBI" id="CHEBI:37565"/>
    </ligand>
</feature>
<evidence type="ECO:0000259" key="8">
    <source>
        <dbReference type="Pfam" id="PF05191"/>
    </source>
</evidence>
<comment type="domain">
    <text evidence="7">Consists of three domains, a large central CORE domain and two small peripheral domains, NMPbind and LID, which undergo movements during catalysis. The LID domain closes over the site of phosphoryl transfer upon GTP binding. Assembling and dissambling the active center during each catalytic cycle provides an effective means to prevent GTP hydrolysis.</text>
</comment>
<dbReference type="InterPro" id="IPR000850">
    <property type="entry name" value="Adenylat/UMP-CMP_kin"/>
</dbReference>